<dbReference type="SUPFAM" id="SSF51197">
    <property type="entry name" value="Clavaminate synthase-like"/>
    <property type="match status" value="1"/>
</dbReference>
<reference evidence="1" key="1">
    <citation type="submission" date="2018-05" db="EMBL/GenBank/DDBJ databases">
        <authorList>
            <person name="Lanie J.A."/>
            <person name="Ng W.-L."/>
            <person name="Kazmierczak K.M."/>
            <person name="Andrzejewski T.M."/>
            <person name="Davidsen T.M."/>
            <person name="Wayne K.J."/>
            <person name="Tettelin H."/>
            <person name="Glass J.I."/>
            <person name="Rusch D."/>
            <person name="Podicherti R."/>
            <person name="Tsui H.-C.T."/>
            <person name="Winkler M.E."/>
        </authorList>
    </citation>
    <scope>NUCLEOTIDE SEQUENCE</scope>
</reference>
<name>A0A382CJU6_9ZZZZ</name>
<dbReference type="Pfam" id="PF05721">
    <property type="entry name" value="PhyH"/>
    <property type="match status" value="1"/>
</dbReference>
<dbReference type="PANTHER" id="PTHR20883">
    <property type="entry name" value="PHYTANOYL-COA DIOXYGENASE DOMAIN CONTAINING 1"/>
    <property type="match status" value="1"/>
</dbReference>
<gene>
    <name evidence="1" type="ORF">METZ01_LOCUS178983</name>
</gene>
<dbReference type="InterPro" id="IPR008775">
    <property type="entry name" value="Phytyl_CoA_dOase-like"/>
</dbReference>
<accession>A0A382CJU6</accession>
<dbReference type="EMBL" id="UINC01034768">
    <property type="protein sequence ID" value="SVB26129.1"/>
    <property type="molecule type" value="Genomic_DNA"/>
</dbReference>
<protein>
    <recommendedName>
        <fullName evidence="2">Phytanoyl-CoA dioxygenase</fullName>
    </recommendedName>
</protein>
<organism evidence="1">
    <name type="scientific">marine metagenome</name>
    <dbReference type="NCBI Taxonomy" id="408172"/>
    <lineage>
        <taxon>unclassified sequences</taxon>
        <taxon>metagenomes</taxon>
        <taxon>ecological metagenomes</taxon>
    </lineage>
</organism>
<dbReference type="PANTHER" id="PTHR20883:SF49">
    <property type="entry name" value="PHYTANOYL-COA DIOXYGENASE"/>
    <property type="match status" value="1"/>
</dbReference>
<feature type="non-terminal residue" evidence="1">
    <location>
        <position position="1"/>
    </location>
</feature>
<dbReference type="AlphaFoldDB" id="A0A382CJU6"/>
<evidence type="ECO:0008006" key="2">
    <source>
        <dbReference type="Google" id="ProtNLM"/>
    </source>
</evidence>
<evidence type="ECO:0000313" key="1">
    <source>
        <dbReference type="EMBL" id="SVB26129.1"/>
    </source>
</evidence>
<sequence>PGTSSKTPWHYDEAYWPIKGNQICNLWIALDHIPVETALRFLIGSHRWTESYNPVHFDPEMHYADLPNLPAMPDWDIELGNHKIAVAPMEPGDCLVFNRRTFHSAPGNSLKTSRRRALATHWIGDDVTYNNKLHETDPPYRGEGLVHGGSMECATFPRVR</sequence>
<dbReference type="Gene3D" id="2.60.120.620">
    <property type="entry name" value="q2cbj1_9rhob like domain"/>
    <property type="match status" value="1"/>
</dbReference>
<proteinExistence type="predicted"/>